<keyword evidence="3" id="KW-1185">Reference proteome</keyword>
<dbReference type="RefSeq" id="WP_103724679.1">
    <property type="nucleotide sequence ID" value="NZ_PQNY01000001.1"/>
</dbReference>
<keyword evidence="1" id="KW-1133">Transmembrane helix</keyword>
<keyword evidence="1" id="KW-0472">Membrane</keyword>
<evidence type="ECO:0000313" key="3">
    <source>
        <dbReference type="Proteomes" id="UP000237056"/>
    </source>
</evidence>
<feature type="transmembrane region" description="Helical" evidence="1">
    <location>
        <begin position="150"/>
        <end position="168"/>
    </location>
</feature>
<reference evidence="2 3" key="1">
    <citation type="submission" date="2018-01" db="EMBL/GenBank/DDBJ databases">
        <title>Genomic Encyclopedia of Type Strains, Phase I: the one thousand microbial genomes (KMG-I) project.</title>
        <authorList>
            <person name="Goeker M."/>
        </authorList>
    </citation>
    <scope>NUCLEOTIDE SEQUENCE [LARGE SCALE GENOMIC DNA]</scope>
    <source>
        <strain evidence="2 3">DSM 17960</strain>
    </source>
</reference>
<proteinExistence type="predicted"/>
<organism evidence="2 3">
    <name type="scientific">Flavobacterium croceum DSM 17960</name>
    <dbReference type="NCBI Taxonomy" id="1121886"/>
    <lineage>
        <taxon>Bacteria</taxon>
        <taxon>Pseudomonadati</taxon>
        <taxon>Bacteroidota</taxon>
        <taxon>Flavobacteriia</taxon>
        <taxon>Flavobacteriales</taxon>
        <taxon>Flavobacteriaceae</taxon>
        <taxon>Flavobacterium</taxon>
    </lineage>
</organism>
<protein>
    <submittedName>
        <fullName evidence="2">Uncharacterized protein</fullName>
    </submittedName>
</protein>
<dbReference type="OrthoDB" id="1345503at2"/>
<name>A0A2S4NBD0_9FLAO</name>
<evidence type="ECO:0000256" key="1">
    <source>
        <dbReference type="SAM" id="Phobius"/>
    </source>
</evidence>
<dbReference type="EMBL" id="PQNY01000001">
    <property type="protein sequence ID" value="POS02930.1"/>
    <property type="molecule type" value="Genomic_DNA"/>
</dbReference>
<gene>
    <name evidence="2" type="ORF">Q361_10128</name>
</gene>
<accession>A0A2S4NBD0</accession>
<dbReference type="AlphaFoldDB" id="A0A2S4NBD0"/>
<feature type="transmembrane region" description="Helical" evidence="1">
    <location>
        <begin position="82"/>
        <end position="105"/>
    </location>
</feature>
<feature type="transmembrane region" description="Helical" evidence="1">
    <location>
        <begin position="120"/>
        <end position="138"/>
    </location>
</feature>
<keyword evidence="1" id="KW-0812">Transmembrane</keyword>
<sequence>MMQLSAENLKFIDTYLQNSGVFYYDIRLELVDHIATAVETKMNSDNLDFYNAFKNYMVENKSSLMKLNKESVGISWQTLNPFLVFLIKPLMLVLAIAIYAFYSFVNVHSFFSEQFTINELFFVFIVSLALFQIIYFHVLLKRRYFTIEKIGSILGILYYFQLFFVPAYENKKSSALTLSIITYFFVGYVLYFYSKIIDFKKTKIILH</sequence>
<dbReference type="Proteomes" id="UP000237056">
    <property type="component" value="Unassembled WGS sequence"/>
</dbReference>
<comment type="caution">
    <text evidence="2">The sequence shown here is derived from an EMBL/GenBank/DDBJ whole genome shotgun (WGS) entry which is preliminary data.</text>
</comment>
<evidence type="ECO:0000313" key="2">
    <source>
        <dbReference type="EMBL" id="POS02930.1"/>
    </source>
</evidence>
<feature type="transmembrane region" description="Helical" evidence="1">
    <location>
        <begin position="174"/>
        <end position="193"/>
    </location>
</feature>